<dbReference type="EMBL" id="KV417303">
    <property type="protein sequence ID" value="KZO93204.1"/>
    <property type="molecule type" value="Genomic_DNA"/>
</dbReference>
<reference evidence="2 3" key="1">
    <citation type="journal article" date="2016" name="Mol. Biol. Evol.">
        <title>Comparative Genomics of Early-Diverging Mushroom-Forming Fungi Provides Insights into the Origins of Lignocellulose Decay Capabilities.</title>
        <authorList>
            <person name="Nagy L.G."/>
            <person name="Riley R."/>
            <person name="Tritt A."/>
            <person name="Adam C."/>
            <person name="Daum C."/>
            <person name="Floudas D."/>
            <person name="Sun H."/>
            <person name="Yadav J.S."/>
            <person name="Pangilinan J."/>
            <person name="Larsson K.H."/>
            <person name="Matsuura K."/>
            <person name="Barry K."/>
            <person name="Labutti K."/>
            <person name="Kuo R."/>
            <person name="Ohm R.A."/>
            <person name="Bhattacharya S.S."/>
            <person name="Shirouzu T."/>
            <person name="Yoshinaga Y."/>
            <person name="Martin F.M."/>
            <person name="Grigoriev I.V."/>
            <person name="Hibbett D.S."/>
        </authorList>
    </citation>
    <scope>NUCLEOTIDE SEQUENCE [LARGE SCALE GENOMIC DNA]</scope>
    <source>
        <strain evidence="2 3">TUFC12733</strain>
    </source>
</reference>
<protein>
    <submittedName>
        <fullName evidence="2">Uncharacterized protein</fullName>
    </submittedName>
</protein>
<dbReference type="Proteomes" id="UP000076738">
    <property type="component" value="Unassembled WGS sequence"/>
</dbReference>
<sequence length="356" mass="39368">MQQRTMLRAARPQLHLHLRHLSQLRHARPNSTAPSASSSKPSSNFPLPLLTALTRTLLAAPEQLSAPTSHLLERVARLLETCPTTAQLILPQHVEDALTQALAPKIWPRKRTAAGPEPEREHIIPLPNPPTRPPLTRKQRASLRRLLHRLSWPPTESAPNLPAHKLQLLVQLAHSTRAFPNPSPEGLNQAIDDALVPDFFLTRGRMMSAWELVKRAGERANLPELAIPGRGAAARALNKNVVDAVFFPGTQMDLSERGMIGSIGRSAKVLEAITGVDWVPKDDQNRPAPLPLLPAVRDAEGTEQSPLAWDKSKTMHGASGVPLRVTLKGDRPLYRQEKEPPQAPVQDPKRKGWAWF</sequence>
<feature type="compositionally biased region" description="Basic and acidic residues" evidence="1">
    <location>
        <begin position="327"/>
        <end position="340"/>
    </location>
</feature>
<organism evidence="2 3">
    <name type="scientific">Calocera viscosa (strain TUFC12733)</name>
    <dbReference type="NCBI Taxonomy" id="1330018"/>
    <lineage>
        <taxon>Eukaryota</taxon>
        <taxon>Fungi</taxon>
        <taxon>Dikarya</taxon>
        <taxon>Basidiomycota</taxon>
        <taxon>Agaricomycotina</taxon>
        <taxon>Dacrymycetes</taxon>
        <taxon>Dacrymycetales</taxon>
        <taxon>Dacrymycetaceae</taxon>
        <taxon>Calocera</taxon>
    </lineage>
</organism>
<feature type="region of interest" description="Disordered" evidence="1">
    <location>
        <begin position="299"/>
        <end position="356"/>
    </location>
</feature>
<evidence type="ECO:0000313" key="3">
    <source>
        <dbReference type="Proteomes" id="UP000076738"/>
    </source>
</evidence>
<accession>A0A167J3B8</accession>
<keyword evidence="3" id="KW-1185">Reference proteome</keyword>
<name>A0A167J3B8_CALVF</name>
<dbReference type="AlphaFoldDB" id="A0A167J3B8"/>
<feature type="region of interest" description="Disordered" evidence="1">
    <location>
        <begin position="25"/>
        <end position="44"/>
    </location>
</feature>
<evidence type="ECO:0000256" key="1">
    <source>
        <dbReference type="SAM" id="MobiDB-lite"/>
    </source>
</evidence>
<evidence type="ECO:0000313" key="2">
    <source>
        <dbReference type="EMBL" id="KZO93204.1"/>
    </source>
</evidence>
<gene>
    <name evidence="2" type="ORF">CALVIDRAFT_260350</name>
</gene>
<feature type="compositionally biased region" description="Low complexity" evidence="1">
    <location>
        <begin position="29"/>
        <end position="44"/>
    </location>
</feature>
<feature type="region of interest" description="Disordered" evidence="1">
    <location>
        <begin position="111"/>
        <end position="135"/>
    </location>
</feature>
<proteinExistence type="predicted"/>